<comment type="cofactor">
    <cofactor evidence="8">
        <name>Mg(2+)</name>
        <dbReference type="ChEBI" id="CHEBI:18420"/>
    </cofactor>
</comment>
<feature type="binding site" evidence="8">
    <location>
        <position position="92"/>
    </location>
    <ligand>
        <name>GTP</name>
        <dbReference type="ChEBI" id="CHEBI:37565"/>
    </ligand>
</feature>
<keyword evidence="1 8" id="KW-0963">Cytoplasm</keyword>
<evidence type="ECO:0000256" key="6">
    <source>
        <dbReference type="ARBA" id="ARBA00023134"/>
    </source>
</evidence>
<keyword evidence="5 8" id="KW-0460">Magnesium</keyword>
<feature type="binding site" evidence="8">
    <location>
        <position position="92"/>
    </location>
    <ligand>
        <name>Mg(2+)</name>
        <dbReference type="ChEBI" id="CHEBI:18420"/>
    </ligand>
</feature>
<dbReference type="PANTHER" id="PTHR19136">
    <property type="entry name" value="MOLYBDENUM COFACTOR GUANYLYLTRANSFERASE"/>
    <property type="match status" value="1"/>
</dbReference>
<keyword evidence="4 8" id="KW-0547">Nucleotide-binding</keyword>
<dbReference type="AlphaFoldDB" id="A0AAX2GWW9"/>
<evidence type="ECO:0000256" key="3">
    <source>
        <dbReference type="ARBA" id="ARBA00022723"/>
    </source>
</evidence>
<keyword evidence="7 8" id="KW-0501">Molybdenum cofactor biosynthesis</keyword>
<name>A0AAX2GWW9_9FLAO</name>
<sequence>MQNVKAVILAGGKSSRMGHNKALIPLNGKPIAQYITDTLQQIFPQVYISGEAFTAPAIVRNIPDSDPDKGPMGGICASLTYLKEDSFFAPCDMPFLSKGIVKEVLAKSVKGTLSVVRCAGKVYPTVGVYPYVVLPALQQALAANKLKMVAFLSENQVHYINLSEHYAPFLQNINTPEALTQAQQFIEKELNH</sequence>
<evidence type="ECO:0000313" key="11">
    <source>
        <dbReference type="Proteomes" id="UP000215539"/>
    </source>
</evidence>
<dbReference type="PANTHER" id="PTHR19136:SF81">
    <property type="entry name" value="MOLYBDENUM COFACTOR GUANYLYLTRANSFERASE"/>
    <property type="match status" value="1"/>
</dbReference>
<evidence type="ECO:0000256" key="4">
    <source>
        <dbReference type="ARBA" id="ARBA00022741"/>
    </source>
</evidence>
<dbReference type="SUPFAM" id="SSF53448">
    <property type="entry name" value="Nucleotide-diphospho-sugar transferases"/>
    <property type="match status" value="1"/>
</dbReference>
<protein>
    <recommendedName>
        <fullName evidence="8">Probable molybdenum cofactor guanylyltransferase</fullName>
        <shortName evidence="8">MoCo guanylyltransferase</shortName>
        <ecNumber evidence="8">2.7.7.77</ecNumber>
    </recommendedName>
    <alternativeName>
        <fullName evidence="8">GTP:molybdopterin guanylyltransferase</fullName>
    </alternativeName>
    <alternativeName>
        <fullName evidence="8">Mo-MPT guanylyltransferase</fullName>
    </alternativeName>
    <alternativeName>
        <fullName evidence="8">Molybdopterin guanylyltransferase</fullName>
    </alternativeName>
    <alternativeName>
        <fullName evidence="8">Molybdopterin-guanine dinucleotide synthase</fullName>
        <shortName evidence="8">MGD synthase</shortName>
    </alternativeName>
</protein>
<dbReference type="Proteomes" id="UP000215539">
    <property type="component" value="Chromosome 1"/>
</dbReference>
<comment type="function">
    <text evidence="8">Transfers a GMP moiety from GTP to Mo-molybdopterin (Mo-MPT) cofactor (Moco or molybdenum cofactor) to form Mo-molybdopterin guanine dinucleotide (Mo-MGD) cofactor.</text>
</comment>
<dbReference type="InterPro" id="IPR013482">
    <property type="entry name" value="Molybde_CF_guanTrfase"/>
</dbReference>
<dbReference type="InterPro" id="IPR025877">
    <property type="entry name" value="MobA-like_NTP_Trfase"/>
</dbReference>
<comment type="domain">
    <text evidence="8">The N-terminal domain determines nucleotide recognition and specific binding, while the C-terminal domain determines the specific binding to the target protein.</text>
</comment>
<evidence type="ECO:0000256" key="1">
    <source>
        <dbReference type="ARBA" id="ARBA00022490"/>
    </source>
</evidence>
<dbReference type="InterPro" id="IPR029044">
    <property type="entry name" value="Nucleotide-diphossugar_trans"/>
</dbReference>
<feature type="binding site" evidence="8">
    <location>
        <begin position="9"/>
        <end position="11"/>
    </location>
    <ligand>
        <name>GTP</name>
        <dbReference type="ChEBI" id="CHEBI:37565"/>
    </ligand>
</feature>
<organism evidence="10 11">
    <name type="scientific">Capnocytophaga haemolytica</name>
    <dbReference type="NCBI Taxonomy" id="45243"/>
    <lineage>
        <taxon>Bacteria</taxon>
        <taxon>Pseudomonadati</taxon>
        <taxon>Bacteroidota</taxon>
        <taxon>Flavobacteriia</taxon>
        <taxon>Flavobacteriales</taxon>
        <taxon>Flavobacteriaceae</taxon>
        <taxon>Capnocytophaga</taxon>
    </lineage>
</organism>
<dbReference type="GO" id="GO:0005737">
    <property type="term" value="C:cytoplasm"/>
    <property type="evidence" value="ECO:0007669"/>
    <property type="project" value="UniProtKB-SubCell"/>
</dbReference>
<feature type="binding site" evidence="8">
    <location>
        <position position="64"/>
    </location>
    <ligand>
        <name>GTP</name>
        <dbReference type="ChEBI" id="CHEBI:37565"/>
    </ligand>
</feature>
<dbReference type="GO" id="GO:0006777">
    <property type="term" value="P:Mo-molybdopterin cofactor biosynthetic process"/>
    <property type="evidence" value="ECO:0007669"/>
    <property type="project" value="UniProtKB-KW"/>
</dbReference>
<comment type="subcellular location">
    <subcellularLocation>
        <location evidence="8">Cytoplasm</location>
    </subcellularLocation>
</comment>
<evidence type="ECO:0000256" key="2">
    <source>
        <dbReference type="ARBA" id="ARBA00022679"/>
    </source>
</evidence>
<keyword evidence="2 8" id="KW-0808">Transferase</keyword>
<dbReference type="EC" id="2.7.7.77" evidence="8"/>
<dbReference type="GO" id="GO:0061603">
    <property type="term" value="F:molybdenum cofactor guanylyltransferase activity"/>
    <property type="evidence" value="ECO:0007669"/>
    <property type="project" value="UniProtKB-EC"/>
</dbReference>
<evidence type="ECO:0000259" key="9">
    <source>
        <dbReference type="Pfam" id="PF12804"/>
    </source>
</evidence>
<comment type="catalytic activity">
    <reaction evidence="8">
        <text>Mo-molybdopterin + GTP + H(+) = Mo-molybdopterin guanine dinucleotide + diphosphate</text>
        <dbReference type="Rhea" id="RHEA:34243"/>
        <dbReference type="ChEBI" id="CHEBI:15378"/>
        <dbReference type="ChEBI" id="CHEBI:33019"/>
        <dbReference type="ChEBI" id="CHEBI:37565"/>
        <dbReference type="ChEBI" id="CHEBI:71302"/>
        <dbReference type="ChEBI" id="CHEBI:71310"/>
        <dbReference type="EC" id="2.7.7.77"/>
    </reaction>
</comment>
<comment type="similarity">
    <text evidence="8">Belongs to the MobA family.</text>
</comment>
<proteinExistence type="inferred from homology"/>
<dbReference type="GO" id="GO:0005525">
    <property type="term" value="F:GTP binding"/>
    <property type="evidence" value="ECO:0007669"/>
    <property type="project" value="UniProtKB-UniRule"/>
</dbReference>
<dbReference type="CDD" id="cd02503">
    <property type="entry name" value="MobA"/>
    <property type="match status" value="1"/>
</dbReference>
<dbReference type="HAMAP" id="MF_00316">
    <property type="entry name" value="MobA"/>
    <property type="match status" value="1"/>
</dbReference>
<keyword evidence="3 8" id="KW-0479">Metal-binding</keyword>
<evidence type="ECO:0000313" key="10">
    <source>
        <dbReference type="EMBL" id="SNV07843.1"/>
    </source>
</evidence>
<feature type="domain" description="MobA-like NTP transferase" evidence="9">
    <location>
        <begin position="6"/>
        <end position="149"/>
    </location>
</feature>
<feature type="binding site" evidence="8">
    <location>
        <position position="21"/>
    </location>
    <ligand>
        <name>GTP</name>
        <dbReference type="ChEBI" id="CHEBI:37565"/>
    </ligand>
</feature>
<keyword evidence="6 8" id="KW-0342">GTP-binding</keyword>
<reference evidence="10 11" key="1">
    <citation type="submission" date="2017-06" db="EMBL/GenBank/DDBJ databases">
        <authorList>
            <consortium name="Pathogen Informatics"/>
        </authorList>
    </citation>
    <scope>NUCLEOTIDE SEQUENCE [LARGE SCALE GENOMIC DNA]</scope>
    <source>
        <strain evidence="10 11">NCTC12947</strain>
    </source>
</reference>
<dbReference type="Pfam" id="PF12804">
    <property type="entry name" value="NTP_transf_3"/>
    <property type="match status" value="1"/>
</dbReference>
<evidence type="ECO:0000256" key="5">
    <source>
        <dbReference type="ARBA" id="ARBA00022842"/>
    </source>
</evidence>
<evidence type="ECO:0000256" key="8">
    <source>
        <dbReference type="HAMAP-Rule" id="MF_00316"/>
    </source>
</evidence>
<gene>
    <name evidence="8 10" type="primary">mobA</name>
    <name evidence="10" type="ORF">SAMEA44541418_00941</name>
</gene>
<dbReference type="EMBL" id="LT906449">
    <property type="protein sequence ID" value="SNV07843.1"/>
    <property type="molecule type" value="Genomic_DNA"/>
</dbReference>
<comment type="caution">
    <text evidence="8">Lacks conserved residue(s) required for the propagation of feature annotation.</text>
</comment>
<accession>A0AAX2GWW9</accession>
<dbReference type="GO" id="GO:0046872">
    <property type="term" value="F:metal ion binding"/>
    <property type="evidence" value="ECO:0007669"/>
    <property type="project" value="UniProtKB-KW"/>
</dbReference>
<dbReference type="Gene3D" id="3.90.550.10">
    <property type="entry name" value="Spore Coat Polysaccharide Biosynthesis Protein SpsA, Chain A"/>
    <property type="match status" value="1"/>
</dbReference>
<evidence type="ECO:0000256" key="7">
    <source>
        <dbReference type="ARBA" id="ARBA00023150"/>
    </source>
</evidence>